<keyword evidence="3" id="KW-1185">Reference proteome</keyword>
<organism evidence="2 3">
    <name type="scientific">Coemansia reversa (strain ATCC 12441 / NRRL 1564)</name>
    <dbReference type="NCBI Taxonomy" id="763665"/>
    <lineage>
        <taxon>Eukaryota</taxon>
        <taxon>Fungi</taxon>
        <taxon>Fungi incertae sedis</taxon>
        <taxon>Zoopagomycota</taxon>
        <taxon>Kickxellomycotina</taxon>
        <taxon>Kickxellomycetes</taxon>
        <taxon>Kickxellales</taxon>
        <taxon>Kickxellaceae</taxon>
        <taxon>Coemansia</taxon>
    </lineage>
</organism>
<accession>A0A2G5B7A7</accession>
<gene>
    <name evidence="2" type="ORF">COEREDRAFT_82473</name>
</gene>
<dbReference type="Proteomes" id="UP000242474">
    <property type="component" value="Unassembled WGS sequence"/>
</dbReference>
<feature type="compositionally biased region" description="Basic and acidic residues" evidence="1">
    <location>
        <begin position="35"/>
        <end position="51"/>
    </location>
</feature>
<sequence length="173" mass="19626">MLRLASTKRLKPIVSAARLAQAQPVIRRFASSDTHGSEAHGNEHHSEKQPEFEEEGFNSPLWKYSIGAIGVVYLMGMYNDYIERSGRVHPLTMFYASIMTDKVKNRQIFSEYQKEVARVAEYNILAWEDDLIDAESAPIEVPYFRHTAKWGRPVGGNVNVEVPEAKSRTAAKE</sequence>
<evidence type="ECO:0000256" key="1">
    <source>
        <dbReference type="SAM" id="MobiDB-lite"/>
    </source>
</evidence>
<protein>
    <submittedName>
        <fullName evidence="2">Uncharacterized protein</fullName>
    </submittedName>
</protein>
<dbReference type="EMBL" id="KZ303512">
    <property type="protein sequence ID" value="PIA14880.1"/>
    <property type="molecule type" value="Genomic_DNA"/>
</dbReference>
<evidence type="ECO:0000313" key="2">
    <source>
        <dbReference type="EMBL" id="PIA14880.1"/>
    </source>
</evidence>
<dbReference type="AlphaFoldDB" id="A0A2G5B7A7"/>
<evidence type="ECO:0000313" key="3">
    <source>
        <dbReference type="Proteomes" id="UP000242474"/>
    </source>
</evidence>
<reference evidence="2 3" key="1">
    <citation type="journal article" date="2015" name="Genome Biol. Evol.">
        <title>Phylogenomic analyses indicate that early fungi evolved digesting cell walls of algal ancestors of land plants.</title>
        <authorList>
            <person name="Chang Y."/>
            <person name="Wang S."/>
            <person name="Sekimoto S."/>
            <person name="Aerts A.L."/>
            <person name="Choi C."/>
            <person name="Clum A."/>
            <person name="LaButti K.M."/>
            <person name="Lindquist E.A."/>
            <person name="Yee Ngan C."/>
            <person name="Ohm R.A."/>
            <person name="Salamov A.A."/>
            <person name="Grigoriev I.V."/>
            <person name="Spatafora J.W."/>
            <person name="Berbee M.L."/>
        </authorList>
    </citation>
    <scope>NUCLEOTIDE SEQUENCE [LARGE SCALE GENOMIC DNA]</scope>
    <source>
        <strain evidence="2 3">NRRL 1564</strain>
    </source>
</reference>
<dbReference type="OrthoDB" id="5513815at2759"/>
<feature type="region of interest" description="Disordered" evidence="1">
    <location>
        <begin position="31"/>
        <end position="52"/>
    </location>
</feature>
<name>A0A2G5B7A7_COERN</name>
<proteinExistence type="predicted"/>